<evidence type="ECO:0000256" key="7">
    <source>
        <dbReference type="ARBA" id="ARBA00022833"/>
    </source>
</evidence>
<keyword evidence="4" id="KW-1003">Cell membrane</keyword>
<keyword evidence="9" id="KW-0406">Ion transport</keyword>
<dbReference type="Pfam" id="PF01544">
    <property type="entry name" value="CorA"/>
    <property type="match status" value="1"/>
</dbReference>
<evidence type="ECO:0000256" key="12">
    <source>
        <dbReference type="SAM" id="Phobius"/>
    </source>
</evidence>
<reference evidence="13 14" key="1">
    <citation type="submission" date="2016-10" db="EMBL/GenBank/DDBJ databases">
        <authorList>
            <person name="de Groot N.N."/>
        </authorList>
    </citation>
    <scope>NUCLEOTIDE SEQUENCE [LARGE SCALE GENOMIC DNA]</scope>
    <source>
        <strain evidence="13 14">DSM 28010</strain>
    </source>
</reference>
<evidence type="ECO:0000256" key="6">
    <source>
        <dbReference type="ARBA" id="ARBA00022692"/>
    </source>
</evidence>
<dbReference type="Gene3D" id="3.30.460.20">
    <property type="entry name" value="CorA soluble domain-like"/>
    <property type="match status" value="1"/>
</dbReference>
<evidence type="ECO:0000256" key="9">
    <source>
        <dbReference type="ARBA" id="ARBA00023065"/>
    </source>
</evidence>
<gene>
    <name evidence="13" type="ORF">SAMN05421850_10635</name>
</gene>
<evidence type="ECO:0000256" key="5">
    <source>
        <dbReference type="ARBA" id="ARBA00022519"/>
    </source>
</evidence>
<dbReference type="SUPFAM" id="SSF143865">
    <property type="entry name" value="CorA soluble domain-like"/>
    <property type="match status" value="1"/>
</dbReference>
<dbReference type="GO" id="GO:0015095">
    <property type="term" value="F:magnesium ion transmembrane transporter activity"/>
    <property type="evidence" value="ECO:0007669"/>
    <property type="project" value="TreeGrafter"/>
</dbReference>
<feature type="coiled-coil region" evidence="11">
    <location>
        <begin position="255"/>
        <end position="282"/>
    </location>
</feature>
<dbReference type="InterPro" id="IPR045863">
    <property type="entry name" value="CorA_TM1_TM2"/>
</dbReference>
<protein>
    <submittedName>
        <fullName evidence="13">Zinc transporter</fullName>
    </submittedName>
</protein>
<sequence>MVKPYTIRTGTKACDNCRCAAQTVPMTNDSPFTDSPPDLPEMLVLRFDGSGGMQRLDQPAERTPASGFDWVHLRRDAPATHGRLLALGIDEVVIHALTAQETRPRCTVHGNGVVLVLRGVNLNPGADPEDMISVRLWLEEHRVVGVWMRPLYAVGDLIAAGERGQGALTPGDFVTKLALRLADRAEPAVAALNEVVDDLETELDTGEGVHMRRRLSDTRRQAIMLRRYLVPQRDALTTLEIEDLPWLAHTERMRLREAAERVSRLGEELDAIRDRAQVVQDQIMDRRSEVMNRQMLLLSVVAAIFLPLGLLSGMLGMNVGGVPGADLPAAFWIVTALMAAIGVGLWGVFRWMGFRG</sequence>
<dbReference type="PANTHER" id="PTHR46494:SF3">
    <property type="entry name" value="ZINC TRANSPORT PROTEIN ZNTB"/>
    <property type="match status" value="1"/>
</dbReference>
<keyword evidence="11" id="KW-0175">Coiled coil</keyword>
<evidence type="ECO:0000256" key="1">
    <source>
        <dbReference type="ARBA" id="ARBA00004651"/>
    </source>
</evidence>
<dbReference type="Gene3D" id="1.20.58.340">
    <property type="entry name" value="Magnesium transport protein CorA, transmembrane region"/>
    <property type="match status" value="2"/>
</dbReference>
<organism evidence="13 14">
    <name type="scientific">Lutimaribacter saemankumensis</name>
    <dbReference type="NCBI Taxonomy" id="490829"/>
    <lineage>
        <taxon>Bacteria</taxon>
        <taxon>Pseudomonadati</taxon>
        <taxon>Pseudomonadota</taxon>
        <taxon>Alphaproteobacteria</taxon>
        <taxon>Rhodobacterales</taxon>
        <taxon>Roseobacteraceae</taxon>
        <taxon>Lutimaribacter</taxon>
    </lineage>
</organism>
<evidence type="ECO:0000256" key="3">
    <source>
        <dbReference type="ARBA" id="ARBA00022448"/>
    </source>
</evidence>
<evidence type="ECO:0000313" key="14">
    <source>
        <dbReference type="Proteomes" id="UP000199340"/>
    </source>
</evidence>
<dbReference type="AlphaFoldDB" id="A0A1G8P1D9"/>
<keyword evidence="7" id="KW-0862">Zinc</keyword>
<dbReference type="InterPro" id="IPR002523">
    <property type="entry name" value="MgTranspt_CorA/ZnTranspt_ZntB"/>
</dbReference>
<evidence type="ECO:0000256" key="11">
    <source>
        <dbReference type="SAM" id="Coils"/>
    </source>
</evidence>
<dbReference type="PANTHER" id="PTHR46494">
    <property type="entry name" value="CORA FAMILY METAL ION TRANSPORTER (EUROFUNG)"/>
    <property type="match status" value="1"/>
</dbReference>
<evidence type="ECO:0000256" key="8">
    <source>
        <dbReference type="ARBA" id="ARBA00022989"/>
    </source>
</evidence>
<comment type="subcellular location">
    <subcellularLocation>
        <location evidence="1">Cell membrane</location>
        <topology evidence="1">Multi-pass membrane protein</topology>
    </subcellularLocation>
</comment>
<dbReference type="EMBL" id="FNEB01000006">
    <property type="protein sequence ID" value="SDI86068.1"/>
    <property type="molecule type" value="Genomic_DNA"/>
</dbReference>
<proteinExistence type="inferred from homology"/>
<evidence type="ECO:0000256" key="10">
    <source>
        <dbReference type="ARBA" id="ARBA00023136"/>
    </source>
</evidence>
<keyword evidence="10 12" id="KW-0472">Membrane</keyword>
<dbReference type="Proteomes" id="UP000199340">
    <property type="component" value="Unassembled WGS sequence"/>
</dbReference>
<keyword evidence="6 12" id="KW-0812">Transmembrane</keyword>
<dbReference type="GO" id="GO:0050897">
    <property type="term" value="F:cobalt ion binding"/>
    <property type="evidence" value="ECO:0007669"/>
    <property type="project" value="TreeGrafter"/>
</dbReference>
<keyword evidence="3" id="KW-0813">Transport</keyword>
<evidence type="ECO:0000256" key="4">
    <source>
        <dbReference type="ARBA" id="ARBA00022475"/>
    </source>
</evidence>
<dbReference type="GO" id="GO:0000287">
    <property type="term" value="F:magnesium ion binding"/>
    <property type="evidence" value="ECO:0007669"/>
    <property type="project" value="TreeGrafter"/>
</dbReference>
<name>A0A1G8P1D9_9RHOB</name>
<dbReference type="InterPro" id="IPR045861">
    <property type="entry name" value="CorA_cytoplasmic_dom"/>
</dbReference>
<dbReference type="CDD" id="cd12833">
    <property type="entry name" value="ZntB-like_1"/>
    <property type="match status" value="1"/>
</dbReference>
<feature type="transmembrane region" description="Helical" evidence="12">
    <location>
        <begin position="329"/>
        <end position="349"/>
    </location>
</feature>
<evidence type="ECO:0000313" key="13">
    <source>
        <dbReference type="EMBL" id="SDI86068.1"/>
    </source>
</evidence>
<dbReference type="SUPFAM" id="SSF144083">
    <property type="entry name" value="Magnesium transport protein CorA, transmembrane region"/>
    <property type="match status" value="1"/>
</dbReference>
<dbReference type="GO" id="GO:0015087">
    <property type="term" value="F:cobalt ion transmembrane transporter activity"/>
    <property type="evidence" value="ECO:0007669"/>
    <property type="project" value="TreeGrafter"/>
</dbReference>
<keyword evidence="14" id="KW-1185">Reference proteome</keyword>
<feature type="transmembrane region" description="Helical" evidence="12">
    <location>
        <begin position="296"/>
        <end position="317"/>
    </location>
</feature>
<keyword evidence="5" id="KW-0997">Cell inner membrane</keyword>
<keyword evidence="8 12" id="KW-1133">Transmembrane helix</keyword>
<dbReference type="GO" id="GO:0005886">
    <property type="term" value="C:plasma membrane"/>
    <property type="evidence" value="ECO:0007669"/>
    <property type="project" value="UniProtKB-SubCell"/>
</dbReference>
<evidence type="ECO:0000256" key="2">
    <source>
        <dbReference type="ARBA" id="ARBA00009765"/>
    </source>
</evidence>
<dbReference type="STRING" id="490829.SAMN05421850_10635"/>
<accession>A0A1G8P1D9</accession>
<comment type="similarity">
    <text evidence="2">Belongs to the CorA metal ion transporter (MIT) (TC 1.A.35) family.</text>
</comment>